<dbReference type="Pfam" id="PF06413">
    <property type="entry name" value="Neugrin"/>
    <property type="match status" value="2"/>
</dbReference>
<evidence type="ECO:0000256" key="11">
    <source>
        <dbReference type="ARBA" id="ARBA00022782"/>
    </source>
</evidence>
<dbReference type="Proteomes" id="UP000265140">
    <property type="component" value="Chromosome 12"/>
</dbReference>
<keyword evidence="14" id="KW-0325">Glycoprotein</keyword>
<feature type="compositionally biased region" description="Polar residues" evidence="17">
    <location>
        <begin position="208"/>
        <end position="217"/>
    </location>
</feature>
<name>A0AAY5KZF4_ESOLU</name>
<feature type="region of interest" description="Disordered" evidence="17">
    <location>
        <begin position="238"/>
        <end position="271"/>
    </location>
</feature>
<evidence type="ECO:0000256" key="13">
    <source>
        <dbReference type="ARBA" id="ARBA00023136"/>
    </source>
</evidence>
<dbReference type="PANTHER" id="PTHR13475:SF4">
    <property type="entry name" value="NEUGRIN"/>
    <property type="match status" value="1"/>
</dbReference>
<keyword evidence="15" id="KW-0539">Nucleus</keyword>
<comment type="similarity">
    <text evidence="5">Belongs to the neugrin family.</text>
</comment>
<proteinExistence type="inferred from homology"/>
<evidence type="ECO:0000256" key="2">
    <source>
        <dbReference type="ARBA" id="ARBA00004123"/>
    </source>
</evidence>
<sequence length="324" mass="35871">MVLLGDANRAWTGPSHSQTGRISAQGEKVSLGTFEDKDPDMEDVDEKIQAVLSEERRRHRKLKYHIIKRQMSEPGAPERRLTWEAMEQIRYLKRELPEEWTIDRLAEGFSVHRDVILRVLKSRFTPTPERRAKQDASVWARLRQQALNWDGAPGGMGRQQLAGGTVGKGMQLAGGTVGKGMQLAGGGGTVGKGMQLALPGGGVVGSWHSDTPATLPTESGDGELVSLSGQSLTAQEYPSQLSVSPAWHSRHASVPRHPQQEEESAAEHSMSGEIQEDFWLDERWDGKVFSEDELEELMVSAKPSLVVQKGTEFFDSDGNFLYRI</sequence>
<dbReference type="GO" id="GO:0005634">
    <property type="term" value="C:nucleus"/>
    <property type="evidence" value="ECO:0007669"/>
    <property type="project" value="UniProtKB-SubCell"/>
</dbReference>
<evidence type="ECO:0000256" key="6">
    <source>
        <dbReference type="ARBA" id="ARBA00011308"/>
    </source>
</evidence>
<evidence type="ECO:0000256" key="12">
    <source>
        <dbReference type="ARBA" id="ARBA00023128"/>
    </source>
</evidence>
<evidence type="ECO:0000256" key="10">
    <source>
        <dbReference type="ARBA" id="ARBA00022729"/>
    </source>
</evidence>
<keyword evidence="19" id="KW-1185">Reference proteome</keyword>
<evidence type="ECO:0000313" key="18">
    <source>
        <dbReference type="Ensembl" id="ENSELUP00000094264.1"/>
    </source>
</evidence>
<dbReference type="GO" id="GO:0005576">
    <property type="term" value="C:extracellular region"/>
    <property type="evidence" value="ECO:0007669"/>
    <property type="project" value="UniProtKB-SubCell"/>
</dbReference>
<keyword evidence="13" id="KW-0472">Membrane</keyword>
<dbReference type="InterPro" id="IPR010487">
    <property type="entry name" value="NGRN/Rrg9"/>
</dbReference>
<protein>
    <recommendedName>
        <fullName evidence="7">Neugrin</fullName>
    </recommendedName>
    <alternativeName>
        <fullName evidence="16">Neurite outgrowth-associated protein</fullName>
    </alternativeName>
</protein>
<dbReference type="GeneTree" id="ENSGT00390000014472"/>
<dbReference type="PANTHER" id="PTHR13475">
    <property type="entry name" value="NEUGRIN"/>
    <property type="match status" value="1"/>
</dbReference>
<evidence type="ECO:0000256" key="3">
    <source>
        <dbReference type="ARBA" id="ARBA00004325"/>
    </source>
</evidence>
<keyword evidence="12" id="KW-0496">Mitochondrion</keyword>
<dbReference type="GO" id="GO:0031966">
    <property type="term" value="C:mitochondrial membrane"/>
    <property type="evidence" value="ECO:0007669"/>
    <property type="project" value="UniProtKB-SubCell"/>
</dbReference>
<evidence type="ECO:0000313" key="19">
    <source>
        <dbReference type="Proteomes" id="UP000265140"/>
    </source>
</evidence>
<keyword evidence="9" id="KW-0964">Secreted</keyword>
<dbReference type="Ensembl" id="ENSELUT00000108074.1">
    <property type="protein sequence ID" value="ENSELUP00000094264.1"/>
    <property type="gene ID" value="ENSELUG00000028321.2"/>
</dbReference>
<dbReference type="GO" id="GO:0030154">
    <property type="term" value="P:cell differentiation"/>
    <property type="evidence" value="ECO:0007669"/>
    <property type="project" value="UniProtKB-KW"/>
</dbReference>
<reference evidence="18" key="3">
    <citation type="submission" date="2025-09" db="UniProtKB">
        <authorList>
            <consortium name="Ensembl"/>
        </authorList>
    </citation>
    <scope>IDENTIFICATION</scope>
</reference>
<evidence type="ECO:0000256" key="5">
    <source>
        <dbReference type="ARBA" id="ARBA00008082"/>
    </source>
</evidence>
<evidence type="ECO:0000256" key="7">
    <source>
        <dbReference type="ARBA" id="ARBA00016593"/>
    </source>
</evidence>
<evidence type="ECO:0000256" key="9">
    <source>
        <dbReference type="ARBA" id="ARBA00022525"/>
    </source>
</evidence>
<dbReference type="AlphaFoldDB" id="A0AAY5KZF4"/>
<evidence type="ECO:0000256" key="8">
    <source>
        <dbReference type="ARBA" id="ARBA00022473"/>
    </source>
</evidence>
<gene>
    <name evidence="18" type="primary">NGRN</name>
</gene>
<evidence type="ECO:0000256" key="17">
    <source>
        <dbReference type="SAM" id="MobiDB-lite"/>
    </source>
</evidence>
<comment type="subcellular location">
    <subcellularLocation>
        <location evidence="3">Mitochondrion membrane</location>
    </subcellularLocation>
    <subcellularLocation>
        <location evidence="2">Nucleus</location>
    </subcellularLocation>
    <subcellularLocation>
        <location evidence="4">Secreted</location>
    </subcellularLocation>
</comment>
<reference evidence="18" key="2">
    <citation type="submission" date="2025-08" db="UniProtKB">
        <authorList>
            <consortium name="Ensembl"/>
        </authorList>
    </citation>
    <scope>IDENTIFICATION</scope>
</reference>
<organism evidence="18 19">
    <name type="scientific">Esox lucius</name>
    <name type="common">Northern pike</name>
    <dbReference type="NCBI Taxonomy" id="8010"/>
    <lineage>
        <taxon>Eukaryota</taxon>
        <taxon>Metazoa</taxon>
        <taxon>Chordata</taxon>
        <taxon>Craniata</taxon>
        <taxon>Vertebrata</taxon>
        <taxon>Euteleostomi</taxon>
        <taxon>Actinopterygii</taxon>
        <taxon>Neopterygii</taxon>
        <taxon>Teleostei</taxon>
        <taxon>Protacanthopterygii</taxon>
        <taxon>Esociformes</taxon>
        <taxon>Esocidae</taxon>
        <taxon>Esox</taxon>
    </lineage>
</organism>
<evidence type="ECO:0000256" key="4">
    <source>
        <dbReference type="ARBA" id="ARBA00004613"/>
    </source>
</evidence>
<feature type="region of interest" description="Disordered" evidence="17">
    <location>
        <begin position="203"/>
        <end position="225"/>
    </location>
</feature>
<comment type="function">
    <text evidence="1">Plays an essential role in mitochondrial ribosome biogenesis. As a component of a functional protein-RNA module, consisting of RCC1L, NGRN, RPUSD3, RPUSD4, TRUB2, FASTKD2 and 16S mitochondrial ribosomal RNA (16S mt-rRNA), controls 16S mt-rRNA abundance and is required for intra-mitochondrial translation of core subunits of the oxidative phosphorylation system.</text>
</comment>
<accession>A0AAY5KZF4</accession>
<reference evidence="18 19" key="1">
    <citation type="submission" date="2020-02" db="EMBL/GenBank/DDBJ databases">
        <title>Esox lucius (northern pike) genome, fEsoLuc1, primary haplotype.</title>
        <authorList>
            <person name="Myers G."/>
            <person name="Karagic N."/>
            <person name="Meyer A."/>
            <person name="Pippel M."/>
            <person name="Reichard M."/>
            <person name="Winkler S."/>
            <person name="Tracey A."/>
            <person name="Sims Y."/>
            <person name="Howe K."/>
            <person name="Rhie A."/>
            <person name="Formenti G."/>
            <person name="Durbin R."/>
            <person name="Fedrigo O."/>
            <person name="Jarvis E.D."/>
        </authorList>
    </citation>
    <scope>NUCLEOTIDE SEQUENCE [LARGE SCALE GENOMIC DNA]</scope>
</reference>
<comment type="subunit">
    <text evidence="6">Forms a regulatory protein-RNA complex, consisting of RCC1L, NGRN, RPUSD3, RPUSD4, TRUB2, FASTKD2 and 16S mt-rRNA. Interacts with 16S mt-rRNA; this interaction is direct.</text>
</comment>
<evidence type="ECO:0000256" key="14">
    <source>
        <dbReference type="ARBA" id="ARBA00023180"/>
    </source>
</evidence>
<evidence type="ECO:0000256" key="16">
    <source>
        <dbReference type="ARBA" id="ARBA00029657"/>
    </source>
</evidence>
<keyword evidence="11" id="KW-0221">Differentiation</keyword>
<evidence type="ECO:0000256" key="15">
    <source>
        <dbReference type="ARBA" id="ARBA00023242"/>
    </source>
</evidence>
<keyword evidence="8" id="KW-0217">Developmental protein</keyword>
<evidence type="ECO:0000256" key="1">
    <source>
        <dbReference type="ARBA" id="ARBA00003783"/>
    </source>
</evidence>
<feature type="region of interest" description="Disordered" evidence="17">
    <location>
        <begin position="1"/>
        <end position="24"/>
    </location>
</feature>
<keyword evidence="10" id="KW-0732">Signal</keyword>